<feature type="compositionally biased region" description="Pro residues" evidence="1">
    <location>
        <begin position="298"/>
        <end position="307"/>
    </location>
</feature>
<evidence type="ECO:0000256" key="1">
    <source>
        <dbReference type="SAM" id="MobiDB-lite"/>
    </source>
</evidence>
<feature type="compositionally biased region" description="Basic and acidic residues" evidence="1">
    <location>
        <begin position="1"/>
        <end position="18"/>
    </location>
</feature>
<feature type="compositionally biased region" description="Low complexity" evidence="1">
    <location>
        <begin position="35"/>
        <end position="51"/>
    </location>
</feature>
<gene>
    <name evidence="3" type="ORF">ACEZDJ_05850</name>
</gene>
<comment type="caution">
    <text evidence="3">The sequence shown here is derived from an EMBL/GenBank/DDBJ whole genome shotgun (WGS) entry which is preliminary data.</text>
</comment>
<feature type="region of interest" description="Disordered" evidence="1">
    <location>
        <begin position="219"/>
        <end position="312"/>
    </location>
</feature>
<proteinExistence type="predicted"/>
<dbReference type="Proteomes" id="UP001592528">
    <property type="component" value="Unassembled WGS sequence"/>
</dbReference>
<keyword evidence="4" id="KW-1185">Reference proteome</keyword>
<evidence type="ECO:0008006" key="5">
    <source>
        <dbReference type="Google" id="ProtNLM"/>
    </source>
</evidence>
<keyword evidence="2" id="KW-0812">Transmembrane</keyword>
<name>A0ABV6UH72_9ACTN</name>
<feature type="compositionally biased region" description="Polar residues" evidence="1">
    <location>
        <begin position="459"/>
        <end position="470"/>
    </location>
</feature>
<feature type="compositionally biased region" description="Gly residues" evidence="1">
    <location>
        <begin position="250"/>
        <end position="261"/>
    </location>
</feature>
<keyword evidence="2" id="KW-1133">Transmembrane helix</keyword>
<sequence>MSTIRDRNGDANGDREGPESGTDEQPRSISPQNIPSQGIPPQGTSPQSSSPEPHARVRVVRPGGGIAGAPPMPVAPPTALPPWLDPATAAGPAATGPAAGQSASGPAAAGSSAAGPGRAGSAGTGLRSGASRDALDPDPHLAPDEREVRELLHRAVGGLQPAPGALEQLRRAVPRRRQRRRRMYGSAALTAAVCLIGGLALHSAVGSVLSVSGPETAQSYGNTANDHTASGGAGISSSPSYSSLLPPSLGSGGSLGGGTSGIGSTNAVSPVPGSPGSGRLQPSGQASGNRGSVTAPSPGAPTLPPSPTLTGASSLAASASAAATPECLQSQLGSGSATVGAADSSGIVYGTFLVTNVSAKTCVVSQPGTVAVLSVSGTDPSWITVTQHTATDPAGGLPAPDPTPAPVLLAPGKSYAVGFAWVPTTGAGAPSCATASPSASASTAGTTSGDTAALGTGSQSNDPTGTTGQPSVVLGHTPGVGGSAVSVVVPNACAGTVYRTAQLATAG</sequence>
<evidence type="ECO:0000256" key="2">
    <source>
        <dbReference type="SAM" id="Phobius"/>
    </source>
</evidence>
<reference evidence="3 4" key="1">
    <citation type="submission" date="2024-09" db="EMBL/GenBank/DDBJ databases">
        <authorList>
            <person name="Lee S.D."/>
        </authorList>
    </citation>
    <scope>NUCLEOTIDE SEQUENCE [LARGE SCALE GENOMIC DNA]</scope>
    <source>
        <strain evidence="3 4">N1-5</strain>
    </source>
</reference>
<feature type="compositionally biased region" description="Basic and acidic residues" evidence="1">
    <location>
        <begin position="133"/>
        <end position="142"/>
    </location>
</feature>
<evidence type="ECO:0000313" key="4">
    <source>
        <dbReference type="Proteomes" id="UP001592528"/>
    </source>
</evidence>
<dbReference type="RefSeq" id="WP_030253819.1">
    <property type="nucleotide sequence ID" value="NZ_JBHEZZ010000002.1"/>
</dbReference>
<feature type="region of interest" description="Disordered" evidence="1">
    <location>
        <begin position="1"/>
        <end position="142"/>
    </location>
</feature>
<organism evidence="3 4">
    <name type="scientific">Streptacidiphilus cavernicola</name>
    <dbReference type="NCBI Taxonomy" id="3342716"/>
    <lineage>
        <taxon>Bacteria</taxon>
        <taxon>Bacillati</taxon>
        <taxon>Actinomycetota</taxon>
        <taxon>Actinomycetes</taxon>
        <taxon>Kitasatosporales</taxon>
        <taxon>Streptomycetaceae</taxon>
        <taxon>Streptacidiphilus</taxon>
    </lineage>
</organism>
<feature type="compositionally biased region" description="Low complexity" evidence="1">
    <location>
        <begin position="235"/>
        <end position="249"/>
    </location>
</feature>
<feature type="region of interest" description="Disordered" evidence="1">
    <location>
        <begin position="430"/>
        <end position="475"/>
    </location>
</feature>
<feature type="compositionally biased region" description="Low complexity" evidence="1">
    <location>
        <begin position="430"/>
        <end position="458"/>
    </location>
</feature>
<accession>A0ABV6UH72</accession>
<evidence type="ECO:0000313" key="3">
    <source>
        <dbReference type="EMBL" id="MFC1400803.1"/>
    </source>
</evidence>
<dbReference type="EMBL" id="JBHEZZ010000002">
    <property type="protein sequence ID" value="MFC1400803.1"/>
    <property type="molecule type" value="Genomic_DNA"/>
</dbReference>
<keyword evidence="2" id="KW-0472">Membrane</keyword>
<feature type="transmembrane region" description="Helical" evidence="2">
    <location>
        <begin position="184"/>
        <end position="205"/>
    </location>
</feature>
<feature type="compositionally biased region" description="Polar residues" evidence="1">
    <location>
        <begin position="280"/>
        <end position="292"/>
    </location>
</feature>
<protein>
    <recommendedName>
        <fullName evidence="5">DUF4232 domain-containing protein</fullName>
    </recommendedName>
</protein>
<feature type="compositionally biased region" description="Low complexity" evidence="1">
    <location>
        <begin position="86"/>
        <end position="116"/>
    </location>
</feature>
<feature type="compositionally biased region" description="Pro residues" evidence="1">
    <location>
        <begin position="70"/>
        <end position="84"/>
    </location>
</feature>